<keyword evidence="5" id="KW-0547">Nucleotide-binding</keyword>
<dbReference type="PANTHER" id="PTHR24421">
    <property type="entry name" value="NITRATE/NITRITE SENSOR PROTEIN NARX-RELATED"/>
    <property type="match status" value="1"/>
</dbReference>
<evidence type="ECO:0000259" key="11">
    <source>
        <dbReference type="Pfam" id="PF02518"/>
    </source>
</evidence>
<dbReference type="Pfam" id="PF02518">
    <property type="entry name" value="HATPase_c"/>
    <property type="match status" value="1"/>
</dbReference>
<keyword evidence="3" id="KW-0597">Phosphoprotein</keyword>
<comment type="catalytic activity">
    <reaction evidence="1">
        <text>ATP + protein L-histidine = ADP + protein N-phospho-L-histidine.</text>
        <dbReference type="EC" id="2.7.13.3"/>
    </reaction>
</comment>
<sequence length="389" mass="43953">MRYSLTSLRFGLILLPAAAGLYVDRIDHYDQYTLFILLFLALAVLGRYFNASPVIITAAFLEFIISGWLCQQYGLMMVFISLSTACTYLVLSNVPLRYILLGIHFLVLNVSLQGYDVLWLISANFLLILIAVFIGILVNTSGSREETLRLYDELKRKHFELEEARSRMQQFAHQVEGAAQAEERSRISRQLHDDIGHRLIRVKMMMEAAIHTVPQDNARGMELLYQIRDQIGASMDEMRSAVKRMNPGRQLTDAYSLDRLLEETGRETGIRTRILVEGASYPLYPSQQVVLYKNAREAITNAIRHGHADEVDVLLRYGDHEICMEVSNNGEVAAEEALAVESSGIGKQGIGLSGMLERTKVIGGTLEIHRQTPFTVITRLPVYRKSEIV</sequence>
<evidence type="ECO:0000256" key="6">
    <source>
        <dbReference type="ARBA" id="ARBA00022777"/>
    </source>
</evidence>
<keyword evidence="7" id="KW-0067">ATP-binding</keyword>
<evidence type="ECO:0000256" key="9">
    <source>
        <dbReference type="SAM" id="Coils"/>
    </source>
</evidence>
<dbReference type="Gene3D" id="3.30.565.10">
    <property type="entry name" value="Histidine kinase-like ATPase, C-terminal domain"/>
    <property type="match status" value="1"/>
</dbReference>
<feature type="domain" description="Histidine kinase/HSP90-like ATPase" evidence="11">
    <location>
        <begin position="292"/>
        <end position="382"/>
    </location>
</feature>
<name>A0A1X7GD30_9BACL</name>
<feature type="domain" description="Signal transduction histidine kinase subgroup 3 dimerisation and phosphoacceptor" evidence="12">
    <location>
        <begin position="183"/>
        <end position="248"/>
    </location>
</feature>
<dbReference type="STRING" id="1313296.SAMN05661091_0396"/>
<feature type="transmembrane region" description="Helical" evidence="10">
    <location>
        <begin position="117"/>
        <end position="139"/>
    </location>
</feature>
<evidence type="ECO:0000313" key="14">
    <source>
        <dbReference type="Proteomes" id="UP000192940"/>
    </source>
</evidence>
<evidence type="ECO:0000256" key="7">
    <source>
        <dbReference type="ARBA" id="ARBA00022840"/>
    </source>
</evidence>
<feature type="transmembrane region" description="Helical" evidence="10">
    <location>
        <begin position="35"/>
        <end position="61"/>
    </location>
</feature>
<dbReference type="GO" id="GO:0000155">
    <property type="term" value="F:phosphorelay sensor kinase activity"/>
    <property type="evidence" value="ECO:0007669"/>
    <property type="project" value="InterPro"/>
</dbReference>
<dbReference type="PANTHER" id="PTHR24421:SF10">
    <property type="entry name" value="NITRATE_NITRITE SENSOR PROTEIN NARQ"/>
    <property type="match status" value="1"/>
</dbReference>
<dbReference type="CDD" id="cd16917">
    <property type="entry name" value="HATPase_UhpB-NarQ-NarX-like"/>
    <property type="match status" value="1"/>
</dbReference>
<dbReference type="GO" id="GO:0005524">
    <property type="term" value="F:ATP binding"/>
    <property type="evidence" value="ECO:0007669"/>
    <property type="project" value="UniProtKB-KW"/>
</dbReference>
<evidence type="ECO:0000256" key="10">
    <source>
        <dbReference type="SAM" id="Phobius"/>
    </source>
</evidence>
<dbReference type="GO" id="GO:0046983">
    <property type="term" value="F:protein dimerization activity"/>
    <property type="evidence" value="ECO:0007669"/>
    <property type="project" value="InterPro"/>
</dbReference>
<dbReference type="InterPro" id="IPR003594">
    <property type="entry name" value="HATPase_dom"/>
</dbReference>
<evidence type="ECO:0000259" key="12">
    <source>
        <dbReference type="Pfam" id="PF07730"/>
    </source>
</evidence>
<keyword evidence="10" id="KW-1133">Transmembrane helix</keyword>
<reference evidence="13 14" key="1">
    <citation type="submission" date="2017-04" db="EMBL/GenBank/DDBJ databases">
        <authorList>
            <person name="Afonso C.L."/>
            <person name="Miller P.J."/>
            <person name="Scott M.A."/>
            <person name="Spackman E."/>
            <person name="Goraichik I."/>
            <person name="Dimitrov K.M."/>
            <person name="Suarez D.L."/>
            <person name="Swayne D.E."/>
        </authorList>
    </citation>
    <scope>NUCLEOTIDE SEQUENCE [LARGE SCALE GENOMIC DNA]</scope>
    <source>
        <strain evidence="13 14">N3/975</strain>
    </source>
</reference>
<keyword evidence="4" id="KW-0808">Transferase</keyword>
<keyword evidence="10" id="KW-0812">Transmembrane</keyword>
<evidence type="ECO:0000256" key="1">
    <source>
        <dbReference type="ARBA" id="ARBA00000085"/>
    </source>
</evidence>
<gene>
    <name evidence="13" type="ORF">SAMN05661091_0396</name>
</gene>
<dbReference type="EMBL" id="LT840184">
    <property type="protein sequence ID" value="SMF67984.1"/>
    <property type="molecule type" value="Genomic_DNA"/>
</dbReference>
<proteinExistence type="predicted"/>
<dbReference type="Pfam" id="PF07730">
    <property type="entry name" value="HisKA_3"/>
    <property type="match status" value="1"/>
</dbReference>
<feature type="coiled-coil region" evidence="9">
    <location>
        <begin position="144"/>
        <end position="181"/>
    </location>
</feature>
<dbReference type="InterPro" id="IPR036890">
    <property type="entry name" value="HATPase_C_sf"/>
</dbReference>
<evidence type="ECO:0000256" key="5">
    <source>
        <dbReference type="ARBA" id="ARBA00022741"/>
    </source>
</evidence>
<evidence type="ECO:0000256" key="2">
    <source>
        <dbReference type="ARBA" id="ARBA00012438"/>
    </source>
</evidence>
<dbReference type="InterPro" id="IPR011712">
    <property type="entry name" value="Sig_transdc_His_kin_sub3_dim/P"/>
</dbReference>
<dbReference type="Proteomes" id="UP000192940">
    <property type="component" value="Chromosome I"/>
</dbReference>
<dbReference type="InterPro" id="IPR050482">
    <property type="entry name" value="Sensor_HK_TwoCompSys"/>
</dbReference>
<evidence type="ECO:0000256" key="3">
    <source>
        <dbReference type="ARBA" id="ARBA00022553"/>
    </source>
</evidence>
<dbReference type="Gene3D" id="1.20.5.1930">
    <property type="match status" value="1"/>
</dbReference>
<evidence type="ECO:0000256" key="8">
    <source>
        <dbReference type="ARBA" id="ARBA00023012"/>
    </source>
</evidence>
<dbReference type="AlphaFoldDB" id="A0A1X7GD30"/>
<dbReference type="EC" id="2.7.13.3" evidence="2"/>
<evidence type="ECO:0000256" key="4">
    <source>
        <dbReference type="ARBA" id="ARBA00022679"/>
    </source>
</evidence>
<accession>A0A1X7GD30</accession>
<dbReference type="SUPFAM" id="SSF55874">
    <property type="entry name" value="ATPase domain of HSP90 chaperone/DNA topoisomerase II/histidine kinase"/>
    <property type="match status" value="1"/>
</dbReference>
<protein>
    <recommendedName>
        <fullName evidence="2">histidine kinase</fullName>
        <ecNumber evidence="2">2.7.13.3</ecNumber>
    </recommendedName>
</protein>
<keyword evidence="9" id="KW-0175">Coiled coil</keyword>
<keyword evidence="6 13" id="KW-0418">Kinase</keyword>
<dbReference type="RefSeq" id="WP_208917532.1">
    <property type="nucleotide sequence ID" value="NZ_LT840184.1"/>
</dbReference>
<keyword evidence="8" id="KW-0902">Two-component regulatory system</keyword>
<keyword evidence="10" id="KW-0472">Membrane</keyword>
<keyword evidence="14" id="KW-1185">Reference proteome</keyword>
<dbReference type="GO" id="GO:0016020">
    <property type="term" value="C:membrane"/>
    <property type="evidence" value="ECO:0007669"/>
    <property type="project" value="InterPro"/>
</dbReference>
<organism evidence="13 14">
    <name type="scientific">Paenibacillus uliginis N3/975</name>
    <dbReference type="NCBI Taxonomy" id="1313296"/>
    <lineage>
        <taxon>Bacteria</taxon>
        <taxon>Bacillati</taxon>
        <taxon>Bacillota</taxon>
        <taxon>Bacilli</taxon>
        <taxon>Bacillales</taxon>
        <taxon>Paenibacillaceae</taxon>
        <taxon>Paenibacillus</taxon>
    </lineage>
</organism>
<evidence type="ECO:0000313" key="13">
    <source>
        <dbReference type="EMBL" id="SMF67984.1"/>
    </source>
</evidence>